<gene>
    <name evidence="5" type="ORF">N7468_009102</name>
</gene>
<feature type="transmembrane region" description="Helical" evidence="3">
    <location>
        <begin position="540"/>
        <end position="564"/>
    </location>
</feature>
<evidence type="ECO:0000256" key="2">
    <source>
        <dbReference type="SAM" id="MobiDB-lite"/>
    </source>
</evidence>
<dbReference type="InterPro" id="IPR000742">
    <property type="entry name" value="EGF"/>
</dbReference>
<feature type="compositionally biased region" description="Polar residues" evidence="2">
    <location>
        <begin position="172"/>
        <end position="185"/>
    </location>
</feature>
<feature type="region of interest" description="Disordered" evidence="2">
    <location>
        <begin position="1"/>
        <end position="424"/>
    </location>
</feature>
<dbReference type="EMBL" id="JAPQKS010000007">
    <property type="protein sequence ID" value="KAJ5219898.1"/>
    <property type="molecule type" value="Genomic_DNA"/>
</dbReference>
<accession>A0A9W9NHI5</accession>
<dbReference type="PROSITE" id="PS01186">
    <property type="entry name" value="EGF_2"/>
    <property type="match status" value="1"/>
</dbReference>
<name>A0A9W9NHI5_9EURO</name>
<feature type="domain" description="EGF-like" evidence="4">
    <location>
        <begin position="571"/>
        <end position="608"/>
    </location>
</feature>
<keyword evidence="3" id="KW-0812">Transmembrane</keyword>
<feature type="compositionally biased region" description="Low complexity" evidence="2">
    <location>
        <begin position="739"/>
        <end position="767"/>
    </location>
</feature>
<evidence type="ECO:0000256" key="1">
    <source>
        <dbReference type="PROSITE-ProRule" id="PRU00076"/>
    </source>
</evidence>
<dbReference type="PANTHER" id="PTHR17178">
    <property type="entry name" value="SECRETORY GRANULE PROTEOGLYCAN CORE PROTEIN"/>
    <property type="match status" value="1"/>
</dbReference>
<comment type="caution">
    <text evidence="1">Lacks conserved residue(s) required for the propagation of feature annotation.</text>
</comment>
<feature type="compositionally biased region" description="Basic and acidic residues" evidence="2">
    <location>
        <begin position="373"/>
        <end position="387"/>
    </location>
</feature>
<evidence type="ECO:0000256" key="3">
    <source>
        <dbReference type="SAM" id="Phobius"/>
    </source>
</evidence>
<proteinExistence type="predicted"/>
<keyword evidence="1" id="KW-0245">EGF-like domain</keyword>
<dbReference type="AlphaFoldDB" id="A0A9W9NHI5"/>
<dbReference type="PROSITE" id="PS50026">
    <property type="entry name" value="EGF_3"/>
    <property type="match status" value="1"/>
</dbReference>
<feature type="compositionally biased region" description="Low complexity" evidence="2">
    <location>
        <begin position="318"/>
        <end position="329"/>
    </location>
</feature>
<feature type="compositionally biased region" description="Polar residues" evidence="2">
    <location>
        <begin position="207"/>
        <end position="216"/>
    </location>
</feature>
<evidence type="ECO:0000259" key="4">
    <source>
        <dbReference type="PROSITE" id="PS50026"/>
    </source>
</evidence>
<feature type="compositionally biased region" description="Polar residues" evidence="2">
    <location>
        <begin position="36"/>
        <end position="48"/>
    </location>
</feature>
<reference evidence="5" key="1">
    <citation type="submission" date="2022-11" db="EMBL/GenBank/DDBJ databases">
        <authorList>
            <person name="Petersen C."/>
        </authorList>
    </citation>
    <scope>NUCLEOTIDE SEQUENCE</scope>
    <source>
        <strain evidence="5">IBT 19713</strain>
    </source>
</reference>
<keyword evidence="6" id="KW-1185">Reference proteome</keyword>
<dbReference type="RefSeq" id="XP_058326728.1">
    <property type="nucleotide sequence ID" value="XM_058478398.1"/>
</dbReference>
<feature type="compositionally biased region" description="Basic and acidic residues" evidence="2">
    <location>
        <begin position="218"/>
        <end position="232"/>
    </location>
</feature>
<dbReference type="OrthoDB" id="283575at2759"/>
<keyword evidence="1" id="KW-1015">Disulfide bond</keyword>
<reference evidence="5" key="2">
    <citation type="journal article" date="2023" name="IMA Fungus">
        <title>Comparative genomic study of the Penicillium genus elucidates a diverse pangenome and 15 lateral gene transfer events.</title>
        <authorList>
            <person name="Petersen C."/>
            <person name="Sorensen T."/>
            <person name="Nielsen M.R."/>
            <person name="Sondergaard T.E."/>
            <person name="Sorensen J.L."/>
            <person name="Fitzpatrick D.A."/>
            <person name="Frisvad J.C."/>
            <person name="Nielsen K.L."/>
        </authorList>
    </citation>
    <scope>NUCLEOTIDE SEQUENCE</scope>
    <source>
        <strain evidence="5">IBT 19713</strain>
    </source>
</reference>
<dbReference type="PROSITE" id="PS00022">
    <property type="entry name" value="EGF_1"/>
    <property type="match status" value="1"/>
</dbReference>
<feature type="compositionally biased region" description="Low complexity" evidence="2">
    <location>
        <begin position="143"/>
        <end position="162"/>
    </location>
</feature>
<dbReference type="PANTHER" id="PTHR17178:SF0">
    <property type="entry name" value="SERGLYCIN"/>
    <property type="match status" value="1"/>
</dbReference>
<keyword evidence="3" id="KW-1133">Transmembrane helix</keyword>
<feature type="compositionally biased region" description="Low complexity" evidence="2">
    <location>
        <begin position="343"/>
        <end position="362"/>
    </location>
</feature>
<feature type="region of interest" description="Disordered" evidence="2">
    <location>
        <begin position="727"/>
        <end position="767"/>
    </location>
</feature>
<keyword evidence="3" id="KW-0472">Membrane</keyword>
<protein>
    <recommendedName>
        <fullName evidence="4">EGF-like domain-containing protein</fullName>
    </recommendedName>
</protein>
<comment type="caution">
    <text evidence="5">The sequence shown here is derived from an EMBL/GenBank/DDBJ whole genome shotgun (WGS) entry which is preliminary data.</text>
</comment>
<feature type="compositionally biased region" description="Polar residues" evidence="2">
    <location>
        <begin position="294"/>
        <end position="317"/>
    </location>
</feature>
<feature type="compositionally biased region" description="Basic and acidic residues" evidence="2">
    <location>
        <begin position="15"/>
        <end position="33"/>
    </location>
</feature>
<organism evidence="5 6">
    <name type="scientific">Penicillium chermesinum</name>
    <dbReference type="NCBI Taxonomy" id="63820"/>
    <lineage>
        <taxon>Eukaryota</taxon>
        <taxon>Fungi</taxon>
        <taxon>Dikarya</taxon>
        <taxon>Ascomycota</taxon>
        <taxon>Pezizomycotina</taxon>
        <taxon>Eurotiomycetes</taxon>
        <taxon>Eurotiomycetidae</taxon>
        <taxon>Eurotiales</taxon>
        <taxon>Aspergillaceae</taxon>
        <taxon>Penicillium</taxon>
    </lineage>
</organism>
<feature type="compositionally biased region" description="Basic and acidic residues" evidence="2">
    <location>
        <begin position="264"/>
        <end position="273"/>
    </location>
</feature>
<evidence type="ECO:0000313" key="6">
    <source>
        <dbReference type="Proteomes" id="UP001150941"/>
    </source>
</evidence>
<feature type="disulfide bond" evidence="1">
    <location>
        <begin position="598"/>
        <end position="607"/>
    </location>
</feature>
<feature type="compositionally biased region" description="Low complexity" evidence="2">
    <location>
        <begin position="192"/>
        <end position="206"/>
    </location>
</feature>
<dbReference type="GeneID" id="83205701"/>
<evidence type="ECO:0000313" key="5">
    <source>
        <dbReference type="EMBL" id="KAJ5219898.1"/>
    </source>
</evidence>
<sequence>MPPTQGAAGSGPISESERKGSVKRARELLEAGAHRTSPQTESRQVQSRESAHHSQWPLPPPGLQPHTFNAGQNPRFLVPRGPPPRRPPRPSEVPMPMPRVPSQLPSPSVYSERSGGTPEPNPHYPYPSRHRSFSLPGNAQQQSRPLTSGSHSSTSSVDLSATPRISIAADNASGNSFTSTSSTAVPSMPAIPSLQPRRPPQTRRSSGTLAPSNGQPTGDRRISVSPIPEERSSASSRGQLAPVSWGSEQAESEILGAYLDDSGDERSVDHDNRASSNEAALLRNASLGKRQKPTVRTITKSNPSSEVSLVQPSPLNIQGQGQDAAAGAAVSMSPRDQLRENTQPSQPSPLSRASSSSQSGESYVDPAKPRIAKPTDEENRAAWEKEMGLPAPAPTMSDKRPGARKPPKLDLGAVRNAEQRSSLSSMTDLIRRATKLATNLEHGRTASKGNVLDNVAQKTDSRERLGLGVRERNSGSLSDILASFPNPSMITPDVRSSWPVFFNRSHSSNLRGEPLGSYDETAPHEKKPTQRKCCGIPRKWFIILCIILFIVVVLAILLPVFLVAVPKEKASDSSCATKNPCKNGGVSVSAGSECSCVCAGGFIGAQCTVQGDSSCVTSAIDQGSVNSNATMGSSLPTVFDQSQSKFNISLSPVTIMALFSMNNISCPTENALVAFSKVDIEDSSKRSVAYLEDREFQYESLPPSSTEADTSSVALVPRAVETSNGIVFEGGAENGPSGGTSTSDDTTSSGTATTSTTQGTGASHSTATAVSTSTAAAAPATSTNSRVPLEVVEFSKAVVLLVLQRTGSFSSALYSETEIETYLVDSYPSAAHPSMDVLGLFSLDFENKTLTVK</sequence>
<feature type="compositionally biased region" description="Pro residues" evidence="2">
    <location>
        <begin position="80"/>
        <end position="99"/>
    </location>
</feature>
<dbReference type="Proteomes" id="UP001150941">
    <property type="component" value="Unassembled WGS sequence"/>
</dbReference>